<sequence length="109" mass="12791">MFKSEHFGRAFWVDVNNDFRSCPLFVNNEPDLDHIDYVSEWTDLEGVDLNKLFNIHRIELFNKTDNGGLLQNSDFNLTEDVYKEVKKCYNNDNLEDNYSYIDSLLTAGI</sequence>
<dbReference type="Proteomes" id="UP000207741">
    <property type="component" value="Segment"/>
</dbReference>
<protein>
    <submittedName>
        <fullName evidence="1">Uncharacterized protein</fullName>
    </submittedName>
</protein>
<evidence type="ECO:0000313" key="2">
    <source>
        <dbReference type="Proteomes" id="UP000207741"/>
    </source>
</evidence>
<dbReference type="EMBL" id="KM359505">
    <property type="protein sequence ID" value="AIR93622.1"/>
    <property type="molecule type" value="Genomic_DNA"/>
</dbReference>
<accession>A0A0K0KW54</accession>
<dbReference type="RefSeq" id="YP_009213589.1">
    <property type="nucleotide sequence ID" value="NC_028955.1"/>
</dbReference>
<proteinExistence type="predicted"/>
<evidence type="ECO:0000313" key="1">
    <source>
        <dbReference type="EMBL" id="AIR93622.1"/>
    </source>
</evidence>
<organism evidence="1 2">
    <name type="scientific">Prochlorococcus phage P-TIM68</name>
    <dbReference type="NCBI Taxonomy" id="1542477"/>
    <lineage>
        <taxon>Viruses</taxon>
        <taxon>Duplodnaviria</taxon>
        <taxon>Heunggongvirae</taxon>
        <taxon>Uroviricota</taxon>
        <taxon>Caudoviricetes</taxon>
        <taxon>Pantevenvirales</taxon>
        <taxon>Kyanoviridae</taxon>
        <taxon>Haifavirus</taxon>
        <taxon>Haifavirus tim68</taxon>
    </lineage>
</organism>
<keyword evidence="2" id="KW-1185">Reference proteome</keyword>
<reference evidence="2" key="1">
    <citation type="submission" date="2014-08" db="EMBL/GenBank/DDBJ databases">
        <authorList>
            <person name="Edwards T."/>
        </authorList>
    </citation>
    <scope>NUCLEOTIDE SEQUENCE [LARGE SCALE GENOMIC DNA]</scope>
</reference>
<name>A0A0K0KW54_9CAUD</name>
<dbReference type="GeneID" id="26640133"/>
<dbReference type="OrthoDB" id="27926at10239"/>
<dbReference type="KEGG" id="vg:26640133"/>